<proteinExistence type="predicted"/>
<dbReference type="OrthoDB" id="947434at2"/>
<feature type="chain" id="PRO_5021804309" evidence="1">
    <location>
        <begin position="24"/>
        <end position="245"/>
    </location>
</feature>
<dbReference type="RefSeq" id="WP_143382350.1">
    <property type="nucleotide sequence ID" value="NZ_CP041637.1"/>
</dbReference>
<sequence>MKKYSAFIFYLLFAIPQLTTAQAAILAMIFGDKVASEKFNLSMEVGVPFNSFSNVDDLKIQNGINFGIAGNLKLSENWYVSPTVYFLSKRTVILKHTNLISDDAYLNSLYSDTSAKMRLNYTDIHVLFSYQLSDSNFRFGLSPQVSFFGKSESTYSGPEGELVQNTSKFVNKTDYGVIANVGYYLKSAHKGRGIILNLRYYQGFTDVLKNDFASGDNKSNYVALHVSLPFLTDELASKNLKPINK</sequence>
<accession>A0A516GV93</accession>
<dbReference type="Pfam" id="PF13568">
    <property type="entry name" value="OMP_b-brl_2"/>
    <property type="match status" value="1"/>
</dbReference>
<dbReference type="KEGG" id="fop:FNB79_16190"/>
<feature type="domain" description="Outer membrane protein beta-barrel" evidence="2">
    <location>
        <begin position="37"/>
        <end position="208"/>
    </location>
</feature>
<protein>
    <submittedName>
        <fullName evidence="3">PorT family protein</fullName>
    </submittedName>
</protein>
<evidence type="ECO:0000259" key="2">
    <source>
        <dbReference type="Pfam" id="PF13568"/>
    </source>
</evidence>
<keyword evidence="4" id="KW-1185">Reference proteome</keyword>
<dbReference type="AlphaFoldDB" id="A0A516GV93"/>
<keyword evidence="1" id="KW-0732">Signal</keyword>
<gene>
    <name evidence="3" type="ORF">FNB79_16190</name>
</gene>
<evidence type="ECO:0000313" key="3">
    <source>
        <dbReference type="EMBL" id="QDO95444.1"/>
    </source>
</evidence>
<evidence type="ECO:0000256" key="1">
    <source>
        <dbReference type="SAM" id="SignalP"/>
    </source>
</evidence>
<evidence type="ECO:0000313" key="4">
    <source>
        <dbReference type="Proteomes" id="UP000319209"/>
    </source>
</evidence>
<dbReference type="EMBL" id="CP041637">
    <property type="protein sequence ID" value="QDO95444.1"/>
    <property type="molecule type" value="Genomic_DNA"/>
</dbReference>
<reference evidence="3 4" key="1">
    <citation type="submission" date="2019-07" db="EMBL/GenBank/DDBJ databases">
        <title>Genome sequencing for Formosa sp. PS13.</title>
        <authorList>
            <person name="Park S.-J."/>
        </authorList>
    </citation>
    <scope>NUCLEOTIDE SEQUENCE [LARGE SCALE GENOMIC DNA]</scope>
    <source>
        <strain evidence="3 4">PS13</strain>
    </source>
</reference>
<dbReference type="InterPro" id="IPR025665">
    <property type="entry name" value="Beta-barrel_OMP_2"/>
</dbReference>
<dbReference type="Proteomes" id="UP000319209">
    <property type="component" value="Chromosome"/>
</dbReference>
<organism evidence="3 4">
    <name type="scientific">Formosa sediminum</name>
    <dbReference type="NCBI Taxonomy" id="2594004"/>
    <lineage>
        <taxon>Bacteria</taxon>
        <taxon>Pseudomonadati</taxon>
        <taxon>Bacteroidota</taxon>
        <taxon>Flavobacteriia</taxon>
        <taxon>Flavobacteriales</taxon>
        <taxon>Flavobacteriaceae</taxon>
        <taxon>Formosa</taxon>
    </lineage>
</organism>
<feature type="signal peptide" evidence="1">
    <location>
        <begin position="1"/>
        <end position="23"/>
    </location>
</feature>
<name>A0A516GV93_9FLAO</name>